<evidence type="ECO:0000256" key="9">
    <source>
        <dbReference type="ARBA" id="ARBA00022840"/>
    </source>
</evidence>
<feature type="transmembrane region" description="Helical" evidence="11">
    <location>
        <begin position="50"/>
        <end position="69"/>
    </location>
</feature>
<keyword evidence="4" id="KW-1003">Cell membrane</keyword>
<protein>
    <recommendedName>
        <fullName evidence="3">histidine kinase</fullName>
        <ecNumber evidence="3">2.7.13.3</ecNumber>
    </recommendedName>
</protein>
<dbReference type="InterPro" id="IPR003594">
    <property type="entry name" value="HATPase_dom"/>
</dbReference>
<dbReference type="InterPro" id="IPR005467">
    <property type="entry name" value="His_kinase_dom"/>
</dbReference>
<dbReference type="AlphaFoldDB" id="A0A1U7M0V7"/>
<dbReference type="EC" id="2.7.13.3" evidence="3"/>
<evidence type="ECO:0000313" key="14">
    <source>
        <dbReference type="Proteomes" id="UP000187166"/>
    </source>
</evidence>
<evidence type="ECO:0000256" key="4">
    <source>
        <dbReference type="ARBA" id="ARBA00022475"/>
    </source>
</evidence>
<keyword evidence="6" id="KW-0808">Transferase</keyword>
<evidence type="ECO:0000313" key="13">
    <source>
        <dbReference type="EMBL" id="OLR65207.1"/>
    </source>
</evidence>
<keyword evidence="11" id="KW-0472">Membrane</keyword>
<dbReference type="PANTHER" id="PTHR44936:SF10">
    <property type="entry name" value="SENSOR PROTEIN RSTB"/>
    <property type="match status" value="1"/>
</dbReference>
<dbReference type="GO" id="GO:0000155">
    <property type="term" value="F:phosphorelay sensor kinase activity"/>
    <property type="evidence" value="ECO:0007669"/>
    <property type="project" value="InterPro"/>
</dbReference>
<dbReference type="InterPro" id="IPR004358">
    <property type="entry name" value="Sig_transdc_His_kin-like_C"/>
</dbReference>
<evidence type="ECO:0000259" key="12">
    <source>
        <dbReference type="PROSITE" id="PS50109"/>
    </source>
</evidence>
<comment type="caution">
    <text evidence="13">The sequence shown here is derived from an EMBL/GenBank/DDBJ whole genome shotgun (WGS) entry which is preliminary data.</text>
</comment>
<accession>A0A1U7M0V7</accession>
<name>A0A1U7M0V7_9FIRM</name>
<dbReference type="EMBL" id="MJIH01000001">
    <property type="protein sequence ID" value="OLR65207.1"/>
    <property type="molecule type" value="Genomic_DNA"/>
</dbReference>
<evidence type="ECO:0000256" key="3">
    <source>
        <dbReference type="ARBA" id="ARBA00012438"/>
    </source>
</evidence>
<feature type="domain" description="Histidine kinase" evidence="12">
    <location>
        <begin position="254"/>
        <end position="461"/>
    </location>
</feature>
<dbReference type="PRINTS" id="PR00344">
    <property type="entry name" value="BCTRLSENSOR"/>
</dbReference>
<sequence>MKKYIKIDNKIKFTIGVLLIFISLILPFFLKVETFKILDKTYDSIIYKNDFLLINAATCLVILNSLRALPHYLGAFFIGESLSTEKNIKILKYIKIFTICLIIPTIYFLIYVIHHIKYHLGIPALTLIFIIGFLGSKSYNYVSNFKKIILIILVIFTIQILDIMPILSKFPIGKGEISQEIKLVSHFLELDNFINICATYIFILLFTLELLLLSLINSENNLKYMNLLREQNLMIKNKSQLQELENRNYLESRHLVHDLNSPLAAAQALVSLVKLNCTSDDRKNDYIYLDEVENSLDSMSKMISQTLYIDKTSIISINEIVHKISSNISIYDYYDKIIILDNCPNKFIKINSVFFVRSIINLLENANYAIKDTENGKVKIVIDSIEKDKSNYIRFKIIDNGVGIEKSNLDLIWKSGYTTKNTTGLGLPFVKNTIESNSGSIVVNSCPNIGTVFTIFLMEVNNYEK</sequence>
<dbReference type="PANTHER" id="PTHR44936">
    <property type="entry name" value="SENSOR PROTEIN CREC"/>
    <property type="match status" value="1"/>
</dbReference>
<keyword evidence="10" id="KW-0902">Two-component regulatory system</keyword>
<evidence type="ECO:0000256" key="10">
    <source>
        <dbReference type="ARBA" id="ARBA00023012"/>
    </source>
</evidence>
<comment type="catalytic activity">
    <reaction evidence="1">
        <text>ATP + protein L-histidine = ADP + protein N-phospho-L-histidine.</text>
        <dbReference type="EC" id="2.7.13.3"/>
    </reaction>
</comment>
<dbReference type="GO" id="GO:0005886">
    <property type="term" value="C:plasma membrane"/>
    <property type="evidence" value="ECO:0007669"/>
    <property type="project" value="UniProtKB-SubCell"/>
</dbReference>
<feature type="transmembrane region" description="Helical" evidence="11">
    <location>
        <begin position="90"/>
        <end position="112"/>
    </location>
</feature>
<dbReference type="PROSITE" id="PS50109">
    <property type="entry name" value="HIS_KIN"/>
    <property type="match status" value="1"/>
</dbReference>
<keyword evidence="14" id="KW-1185">Reference proteome</keyword>
<feature type="transmembrane region" description="Helical" evidence="11">
    <location>
        <begin position="12"/>
        <end position="30"/>
    </location>
</feature>
<evidence type="ECO:0000256" key="2">
    <source>
        <dbReference type="ARBA" id="ARBA00004651"/>
    </source>
</evidence>
<keyword evidence="5" id="KW-0597">Phosphoprotein</keyword>
<dbReference type="Pfam" id="PF02518">
    <property type="entry name" value="HATPase_c"/>
    <property type="match status" value="1"/>
</dbReference>
<dbReference type="SUPFAM" id="SSF47384">
    <property type="entry name" value="Homodimeric domain of signal transducing histidine kinase"/>
    <property type="match status" value="1"/>
</dbReference>
<reference evidence="13 14" key="1">
    <citation type="journal article" date="2016" name="Appl. Environ. Microbiol.">
        <title>Function and Phylogeny of Bacterial Butyryl Coenzyme A:Acetate Transferases and Their Diversity in the Proximal Colon of Swine.</title>
        <authorList>
            <person name="Trachsel J."/>
            <person name="Bayles D.O."/>
            <person name="Looft T."/>
            <person name="Levine U.Y."/>
            <person name="Allen H.K."/>
        </authorList>
    </citation>
    <scope>NUCLEOTIDE SEQUENCE [LARGE SCALE GENOMIC DNA]</scope>
    <source>
        <strain evidence="13 14">35-6-1</strain>
    </source>
</reference>
<dbReference type="Proteomes" id="UP000187166">
    <property type="component" value="Unassembled WGS sequence"/>
</dbReference>
<organism evidence="13 14">
    <name type="scientific">Peptoniphilus porci</name>
    <dbReference type="NCBI Taxonomy" id="2652280"/>
    <lineage>
        <taxon>Bacteria</taxon>
        <taxon>Bacillati</taxon>
        <taxon>Bacillota</taxon>
        <taxon>Tissierellia</taxon>
        <taxon>Tissierellales</taxon>
        <taxon>Peptoniphilaceae</taxon>
        <taxon>Peptoniphilus</taxon>
    </lineage>
</organism>
<feature type="transmembrane region" description="Helical" evidence="11">
    <location>
        <begin position="118"/>
        <end position="136"/>
    </location>
</feature>
<proteinExistence type="predicted"/>
<feature type="transmembrane region" description="Helical" evidence="11">
    <location>
        <begin position="148"/>
        <end position="167"/>
    </location>
</feature>
<dbReference type="InterPro" id="IPR036890">
    <property type="entry name" value="HATPase_C_sf"/>
</dbReference>
<keyword evidence="11" id="KW-1133">Transmembrane helix</keyword>
<dbReference type="InterPro" id="IPR036097">
    <property type="entry name" value="HisK_dim/P_sf"/>
</dbReference>
<dbReference type="InterPro" id="IPR050980">
    <property type="entry name" value="2C_sensor_his_kinase"/>
</dbReference>
<dbReference type="InterPro" id="IPR003661">
    <property type="entry name" value="HisK_dim/P_dom"/>
</dbReference>
<evidence type="ECO:0000256" key="5">
    <source>
        <dbReference type="ARBA" id="ARBA00022553"/>
    </source>
</evidence>
<dbReference type="SMART" id="SM00387">
    <property type="entry name" value="HATPase_c"/>
    <property type="match status" value="1"/>
</dbReference>
<dbReference type="GO" id="GO:0005524">
    <property type="term" value="F:ATP binding"/>
    <property type="evidence" value="ECO:0007669"/>
    <property type="project" value="UniProtKB-KW"/>
</dbReference>
<keyword evidence="7" id="KW-0547">Nucleotide-binding</keyword>
<evidence type="ECO:0000256" key="6">
    <source>
        <dbReference type="ARBA" id="ARBA00022679"/>
    </source>
</evidence>
<dbReference type="CDD" id="cd00082">
    <property type="entry name" value="HisKA"/>
    <property type="match status" value="1"/>
</dbReference>
<evidence type="ECO:0000256" key="11">
    <source>
        <dbReference type="SAM" id="Phobius"/>
    </source>
</evidence>
<keyword evidence="8" id="KW-0418">Kinase</keyword>
<dbReference type="SUPFAM" id="SSF55874">
    <property type="entry name" value="ATPase domain of HSP90 chaperone/DNA topoisomerase II/histidine kinase"/>
    <property type="match status" value="1"/>
</dbReference>
<gene>
    <name evidence="13" type="ORF">BIV18_06610</name>
</gene>
<dbReference type="Gene3D" id="3.30.565.10">
    <property type="entry name" value="Histidine kinase-like ATPase, C-terminal domain"/>
    <property type="match status" value="1"/>
</dbReference>
<comment type="subcellular location">
    <subcellularLocation>
        <location evidence="2">Cell membrane</location>
        <topology evidence="2">Multi-pass membrane protein</topology>
    </subcellularLocation>
</comment>
<keyword evidence="11" id="KW-0812">Transmembrane</keyword>
<keyword evidence="9" id="KW-0067">ATP-binding</keyword>
<evidence type="ECO:0000256" key="7">
    <source>
        <dbReference type="ARBA" id="ARBA00022741"/>
    </source>
</evidence>
<evidence type="ECO:0000256" key="1">
    <source>
        <dbReference type="ARBA" id="ARBA00000085"/>
    </source>
</evidence>
<feature type="transmembrane region" description="Helical" evidence="11">
    <location>
        <begin position="193"/>
        <end position="216"/>
    </location>
</feature>
<evidence type="ECO:0000256" key="8">
    <source>
        <dbReference type="ARBA" id="ARBA00022777"/>
    </source>
</evidence>
<dbReference type="STRING" id="1465756.BIV18_06610"/>